<feature type="domain" description="FAD-binding" evidence="13">
    <location>
        <begin position="29"/>
        <end position="302"/>
    </location>
</feature>
<comment type="subunit">
    <text evidence="12">Component of a multi-subunit COQ enzyme complex.</text>
</comment>
<evidence type="ECO:0000256" key="1">
    <source>
        <dbReference type="ARBA" id="ARBA00001974"/>
    </source>
</evidence>
<dbReference type="InterPro" id="IPR010971">
    <property type="entry name" value="UbiH/COQ6"/>
</dbReference>
<dbReference type="InterPro" id="IPR002938">
    <property type="entry name" value="FAD-bd"/>
</dbReference>
<evidence type="ECO:0000256" key="5">
    <source>
        <dbReference type="ARBA" id="ARBA00022792"/>
    </source>
</evidence>
<keyword evidence="5 12" id="KW-0999">Mitochondrion inner membrane</keyword>
<reference evidence="14 15" key="1">
    <citation type="journal article" date="2017" name="Gigascience">
        <title>Genome sequence of the small brown planthopper, Laodelphax striatellus.</title>
        <authorList>
            <person name="Zhu J."/>
            <person name="Jiang F."/>
            <person name="Wang X."/>
            <person name="Yang P."/>
            <person name="Bao Y."/>
            <person name="Zhao W."/>
            <person name="Wang W."/>
            <person name="Lu H."/>
            <person name="Wang Q."/>
            <person name="Cui N."/>
            <person name="Li J."/>
            <person name="Chen X."/>
            <person name="Luo L."/>
            <person name="Yu J."/>
            <person name="Kang L."/>
            <person name="Cui F."/>
        </authorList>
    </citation>
    <scope>NUCLEOTIDE SEQUENCE [LARGE SCALE GENOMIC DNA]</scope>
    <source>
        <strain evidence="14">Lst14</strain>
    </source>
</reference>
<comment type="function">
    <text evidence="12">FAD-dependent monooxygenase required for two non-consecutive steps during ubiquinone biosynthesis. Required for the C5-ring hydroxylation during ubiquinone biosynthesis by catalyzing the hydroxylation of 4-hydroxy-3-(all-trans-polyprenyl)benzoic acid to 3,4-dihydroxy-5-(all-trans-polyprenyl)benzoic acid. Also acts downstream of coq4, for the C1-hydroxylation during ubiquinone biosynthesis by catalyzing the hydroxylation of 2-methoxy-6-(all-trans-polyprenyl)phenol to 2-methoxy-6-(all-trans-polyprenyl)benzene-1,4-diol. The electrons required for the hydroxylation reaction are funneled indirectly to coq6 from NADPH via a ferredoxin/ferredoxin reductase system.</text>
</comment>
<dbReference type="PROSITE" id="PS01304">
    <property type="entry name" value="UBIH"/>
    <property type="match status" value="1"/>
</dbReference>
<proteinExistence type="inferred from homology"/>
<comment type="catalytic activity">
    <reaction evidence="12">
        <text>a 4-hydroxy-3-(all-trans-polyprenyl)benzoate + 2 reduced [2Fe-2S]-[ferredoxin] + O2 + 2 H(+) = a 3,4-dihydroxy-5-(all-trans-polyprenyl)benzoate + 2 oxidized [2Fe-2S]-[ferredoxin] + H2O</text>
        <dbReference type="Rhea" id="RHEA:81195"/>
        <dbReference type="Rhea" id="RHEA-COMP:9514"/>
        <dbReference type="Rhea" id="RHEA-COMP:10000"/>
        <dbReference type="Rhea" id="RHEA-COMP:10001"/>
        <dbReference type="Rhea" id="RHEA-COMP:10930"/>
        <dbReference type="ChEBI" id="CHEBI:15377"/>
        <dbReference type="ChEBI" id="CHEBI:15378"/>
        <dbReference type="ChEBI" id="CHEBI:15379"/>
        <dbReference type="ChEBI" id="CHEBI:33737"/>
        <dbReference type="ChEBI" id="CHEBI:33738"/>
        <dbReference type="ChEBI" id="CHEBI:64694"/>
        <dbReference type="ChEBI" id="CHEBI:78396"/>
        <dbReference type="EC" id="1.14.15.45"/>
    </reaction>
</comment>
<dbReference type="UniPathway" id="UPA00232"/>
<dbReference type="EC" id="1.14.15.46" evidence="12"/>
<keyword evidence="10 12" id="KW-0496">Mitochondrion</keyword>
<accession>A0A482XKW9</accession>
<protein>
    <recommendedName>
        <fullName evidence="12">Ubiquinone biosynthesis monooxygenase COQ6, mitochondrial</fullName>
        <ecNumber evidence="12">1.14.15.45</ecNumber>
    </recommendedName>
    <alternativeName>
        <fullName evidence="12">2-methoxy-6-polyprenolphenol 4-hydroxylase</fullName>
        <ecNumber evidence="12">1.14.15.46</ecNumber>
    </alternativeName>
</protein>
<comment type="similarity">
    <text evidence="2 12">Belongs to the UbiH/COQ6 family.</text>
</comment>
<keyword evidence="4 12" id="KW-0831">Ubiquinone biosynthesis</keyword>
<evidence type="ECO:0000256" key="4">
    <source>
        <dbReference type="ARBA" id="ARBA00022688"/>
    </source>
</evidence>
<evidence type="ECO:0000256" key="8">
    <source>
        <dbReference type="ARBA" id="ARBA00023002"/>
    </source>
</evidence>
<dbReference type="GO" id="GO:0071949">
    <property type="term" value="F:FAD binding"/>
    <property type="evidence" value="ECO:0007669"/>
    <property type="project" value="InterPro"/>
</dbReference>
<dbReference type="SMR" id="A0A482XKW9"/>
<dbReference type="GO" id="GO:0031314">
    <property type="term" value="C:extrinsic component of mitochondrial inner membrane"/>
    <property type="evidence" value="ECO:0007669"/>
    <property type="project" value="UniProtKB-UniRule"/>
</dbReference>
<dbReference type="Proteomes" id="UP000291343">
    <property type="component" value="Unassembled WGS sequence"/>
</dbReference>
<dbReference type="EMBL" id="QKKF02005868">
    <property type="protein sequence ID" value="RZF46566.1"/>
    <property type="molecule type" value="Genomic_DNA"/>
</dbReference>
<dbReference type="InterPro" id="IPR000689">
    <property type="entry name" value="UbQ_mOase_COQ6"/>
</dbReference>
<sequence>MNLSAFTIRRFGTSAILSKPNTNFNSKDFDVIISGGGMIGSTTACALAKSPLLKDLKVLLIERAPKSVFTRSEKFSNRVSALSPGSKKFLESLGIWDHIADIRHKRVKNMKVWGSGSEAAIDFCANSSDVAYIVENNVILAAIENELDKLSSNVTVLNGQNAVEYKLPQFDTHSNTSSVEVRMADGNSYSCKLLLGSDGFNSKVREAMGVQYLSWRYNQSAVVATLKLEKVEGETNSTAWQRFLPTGPIALLPLTDDMSSLVWTTTPDLAQSLLKASDDEFAAAINKAFTDAPVKNNLIELTRPGVEFVLRSIGLDTSRKDPPCPPRVISVDEKSRATFPLGFGHSTSYTKPGVILLGDAAHRVHPLAGQGVNLGFGDVECLAQTLSEAVQLGKPISAYSSLLQFESNRQKHNVPTMLAIDMINKIYSTNNTAVMAVGNLAIHLTNALSPIKNLMIKQASA</sequence>
<keyword evidence="8 12" id="KW-0560">Oxidoreductase</keyword>
<dbReference type="NCBIfam" id="TIGR01988">
    <property type="entry name" value="Ubi-OHases"/>
    <property type="match status" value="1"/>
</dbReference>
<evidence type="ECO:0000256" key="6">
    <source>
        <dbReference type="ARBA" id="ARBA00022827"/>
    </source>
</evidence>
<organism evidence="14 15">
    <name type="scientific">Laodelphax striatellus</name>
    <name type="common">Small brown planthopper</name>
    <name type="synonym">Delphax striatella</name>
    <dbReference type="NCBI Taxonomy" id="195883"/>
    <lineage>
        <taxon>Eukaryota</taxon>
        <taxon>Metazoa</taxon>
        <taxon>Ecdysozoa</taxon>
        <taxon>Arthropoda</taxon>
        <taxon>Hexapoda</taxon>
        <taxon>Insecta</taxon>
        <taxon>Pterygota</taxon>
        <taxon>Neoptera</taxon>
        <taxon>Paraneoptera</taxon>
        <taxon>Hemiptera</taxon>
        <taxon>Auchenorrhyncha</taxon>
        <taxon>Fulgoroidea</taxon>
        <taxon>Delphacidae</taxon>
        <taxon>Criomorphinae</taxon>
        <taxon>Laodelphax</taxon>
    </lineage>
</organism>
<dbReference type="FunFam" id="3.50.50.60:FF:000021">
    <property type="entry name" value="Ubiquinone biosynthesis monooxygenase COQ6"/>
    <property type="match status" value="1"/>
</dbReference>
<comment type="pathway">
    <text evidence="12">Cofactor biosynthesis; ubiquinone biosynthesis.</text>
</comment>
<comment type="cofactor">
    <cofactor evidence="1 12">
        <name>FAD</name>
        <dbReference type="ChEBI" id="CHEBI:57692"/>
    </cofactor>
</comment>
<dbReference type="GO" id="GO:0120538">
    <property type="term" value="F:2-methoxy-6-polyprenolphenol 4-hydroxylase activity"/>
    <property type="evidence" value="ECO:0007669"/>
    <property type="project" value="UniProtKB-EC"/>
</dbReference>
<keyword evidence="3 12" id="KW-0285">Flavoprotein</keyword>
<evidence type="ECO:0000256" key="3">
    <source>
        <dbReference type="ARBA" id="ARBA00022630"/>
    </source>
</evidence>
<evidence type="ECO:0000256" key="10">
    <source>
        <dbReference type="ARBA" id="ARBA00023128"/>
    </source>
</evidence>
<keyword evidence="11 12" id="KW-0472">Membrane</keyword>
<dbReference type="Gene3D" id="3.50.50.60">
    <property type="entry name" value="FAD/NAD(P)-binding domain"/>
    <property type="match status" value="2"/>
</dbReference>
<name>A0A482XKW9_LAOST</name>
<keyword evidence="9 12" id="KW-0503">Monooxygenase</keyword>
<dbReference type="InParanoid" id="A0A482XKW9"/>
<dbReference type="InterPro" id="IPR018168">
    <property type="entry name" value="Ubi_Hdrlase_CS"/>
</dbReference>
<keyword evidence="7" id="KW-0809">Transit peptide</keyword>
<dbReference type="PANTHER" id="PTHR43876">
    <property type="entry name" value="UBIQUINONE BIOSYNTHESIS MONOOXYGENASE COQ6, MITOCHONDRIAL"/>
    <property type="match status" value="1"/>
</dbReference>
<dbReference type="AlphaFoldDB" id="A0A482XKW9"/>
<dbReference type="GO" id="GO:0106364">
    <property type="term" value="F:4-hydroxy-3-all-trans-polyprenylbenzoate oxygenase activity"/>
    <property type="evidence" value="ECO:0007669"/>
    <property type="project" value="UniProtKB-EC"/>
</dbReference>
<evidence type="ECO:0000256" key="11">
    <source>
        <dbReference type="ARBA" id="ARBA00023136"/>
    </source>
</evidence>
<dbReference type="SUPFAM" id="SSF51905">
    <property type="entry name" value="FAD/NAD(P)-binding domain"/>
    <property type="match status" value="1"/>
</dbReference>
<keyword evidence="6 12" id="KW-0274">FAD</keyword>
<evidence type="ECO:0000256" key="2">
    <source>
        <dbReference type="ARBA" id="ARBA00005349"/>
    </source>
</evidence>
<dbReference type="GO" id="GO:0016712">
    <property type="term" value="F:oxidoreductase activity, acting on paired donors, with incorporation or reduction of molecular oxygen, reduced flavin or flavoprotein as one donor, and incorporation of one atom of oxygen"/>
    <property type="evidence" value="ECO:0007669"/>
    <property type="project" value="UniProtKB-UniRule"/>
</dbReference>
<evidence type="ECO:0000313" key="15">
    <source>
        <dbReference type="Proteomes" id="UP000291343"/>
    </source>
</evidence>
<dbReference type="FunFam" id="3.50.50.60:FF:000086">
    <property type="entry name" value="Ubiquinone biosynthesis monooxygenase COQ6, mitochondrial"/>
    <property type="match status" value="1"/>
</dbReference>
<gene>
    <name evidence="12" type="primary">coq6</name>
    <name evidence="14" type="ORF">LSTR_LSTR002898</name>
</gene>
<comment type="caution">
    <text evidence="14">The sequence shown here is derived from an EMBL/GenBank/DDBJ whole genome shotgun (WGS) entry which is preliminary data.</text>
</comment>
<dbReference type="STRING" id="195883.A0A482XKW9"/>
<comment type="subcellular location">
    <subcellularLocation>
        <location evidence="12">Mitochondrion inner membrane</location>
        <topology evidence="12">Peripheral membrane protein</topology>
        <orientation evidence="12">Matrix side</orientation>
    </subcellularLocation>
</comment>
<dbReference type="Pfam" id="PF01494">
    <property type="entry name" value="FAD_binding_3"/>
    <property type="match status" value="2"/>
</dbReference>
<dbReference type="FunCoup" id="A0A482XKW9">
    <property type="interactions" value="1133"/>
</dbReference>
<evidence type="ECO:0000313" key="14">
    <source>
        <dbReference type="EMBL" id="RZF46566.1"/>
    </source>
</evidence>
<evidence type="ECO:0000256" key="12">
    <source>
        <dbReference type="HAMAP-Rule" id="MF_03193"/>
    </source>
</evidence>
<dbReference type="InterPro" id="IPR036188">
    <property type="entry name" value="FAD/NAD-bd_sf"/>
</dbReference>
<dbReference type="EC" id="1.14.15.45" evidence="12"/>
<dbReference type="PRINTS" id="PR00420">
    <property type="entry name" value="RNGMNOXGNASE"/>
</dbReference>
<dbReference type="OrthoDB" id="683240at2759"/>
<dbReference type="PANTHER" id="PTHR43876:SF7">
    <property type="entry name" value="UBIQUINONE BIOSYNTHESIS MONOOXYGENASE COQ6, MITOCHONDRIAL"/>
    <property type="match status" value="1"/>
</dbReference>
<comment type="catalytic activity">
    <reaction evidence="12">
        <text>a 2-methoxy-6-(all-trans-polyprenyl)phenol + 2 reduced [2Fe-2S]-[ferredoxin] + O2 + 2 H(+) = a 2-methoxy-6-(all-trans-polyprenyl)benzene-1,4-diol + 2 oxidized [2Fe-2S]-[ferredoxin] + H2O</text>
        <dbReference type="Rhea" id="RHEA:81183"/>
        <dbReference type="Rhea" id="RHEA-COMP:9551"/>
        <dbReference type="Rhea" id="RHEA-COMP:10000"/>
        <dbReference type="Rhea" id="RHEA-COMP:10001"/>
        <dbReference type="Rhea" id="RHEA-COMP:10858"/>
        <dbReference type="ChEBI" id="CHEBI:15377"/>
        <dbReference type="ChEBI" id="CHEBI:15378"/>
        <dbReference type="ChEBI" id="CHEBI:15379"/>
        <dbReference type="ChEBI" id="CHEBI:33737"/>
        <dbReference type="ChEBI" id="CHEBI:33738"/>
        <dbReference type="ChEBI" id="CHEBI:62731"/>
        <dbReference type="ChEBI" id="CHEBI:84166"/>
        <dbReference type="EC" id="1.14.15.46"/>
    </reaction>
</comment>
<feature type="domain" description="FAD-binding" evidence="13">
    <location>
        <begin position="345"/>
        <end position="391"/>
    </location>
</feature>
<keyword evidence="15" id="KW-1185">Reference proteome</keyword>
<evidence type="ECO:0000256" key="9">
    <source>
        <dbReference type="ARBA" id="ARBA00023033"/>
    </source>
</evidence>
<evidence type="ECO:0000256" key="7">
    <source>
        <dbReference type="ARBA" id="ARBA00022946"/>
    </source>
</evidence>
<dbReference type="InterPro" id="IPR051205">
    <property type="entry name" value="UbiH/COQ6_monooxygenase"/>
</dbReference>
<evidence type="ECO:0000259" key="13">
    <source>
        <dbReference type="Pfam" id="PF01494"/>
    </source>
</evidence>
<dbReference type="HAMAP" id="MF_03193">
    <property type="entry name" value="COQ6_monooxygenase"/>
    <property type="match status" value="1"/>
</dbReference>